<accession>A0AAV4NEM9</accession>
<proteinExistence type="predicted"/>
<organism evidence="1 2">
    <name type="scientific">Caerostris extrusa</name>
    <name type="common">Bark spider</name>
    <name type="synonym">Caerostris bankana</name>
    <dbReference type="NCBI Taxonomy" id="172846"/>
    <lineage>
        <taxon>Eukaryota</taxon>
        <taxon>Metazoa</taxon>
        <taxon>Ecdysozoa</taxon>
        <taxon>Arthropoda</taxon>
        <taxon>Chelicerata</taxon>
        <taxon>Arachnida</taxon>
        <taxon>Araneae</taxon>
        <taxon>Araneomorphae</taxon>
        <taxon>Entelegynae</taxon>
        <taxon>Araneoidea</taxon>
        <taxon>Araneidae</taxon>
        <taxon>Caerostris</taxon>
    </lineage>
</organism>
<reference evidence="1 2" key="1">
    <citation type="submission" date="2021-06" db="EMBL/GenBank/DDBJ databases">
        <title>Caerostris extrusa draft genome.</title>
        <authorList>
            <person name="Kono N."/>
            <person name="Arakawa K."/>
        </authorList>
    </citation>
    <scope>NUCLEOTIDE SEQUENCE [LARGE SCALE GENOMIC DNA]</scope>
</reference>
<dbReference type="AlphaFoldDB" id="A0AAV4NEM9"/>
<sequence>MVNRILCVFFSAKSTETIDVNLECWKFLSFLQISHSHPNVHWQLDDASPHWGKVAKRLRLSKRGTSCPIRKGSLL</sequence>
<dbReference type="EMBL" id="BPLR01003225">
    <property type="protein sequence ID" value="GIX82323.1"/>
    <property type="molecule type" value="Genomic_DNA"/>
</dbReference>
<evidence type="ECO:0000313" key="1">
    <source>
        <dbReference type="EMBL" id="GIX82323.1"/>
    </source>
</evidence>
<name>A0AAV4NEM9_CAEEX</name>
<protein>
    <submittedName>
        <fullName evidence="1">Uncharacterized protein</fullName>
    </submittedName>
</protein>
<gene>
    <name evidence="1" type="ORF">CEXT_680731</name>
</gene>
<evidence type="ECO:0000313" key="2">
    <source>
        <dbReference type="Proteomes" id="UP001054945"/>
    </source>
</evidence>
<keyword evidence="2" id="KW-1185">Reference proteome</keyword>
<dbReference type="Proteomes" id="UP001054945">
    <property type="component" value="Unassembled WGS sequence"/>
</dbReference>
<comment type="caution">
    <text evidence="1">The sequence shown here is derived from an EMBL/GenBank/DDBJ whole genome shotgun (WGS) entry which is preliminary data.</text>
</comment>